<evidence type="ECO:0000256" key="11">
    <source>
        <dbReference type="HAMAP-Rule" id="MF_00109"/>
    </source>
</evidence>
<dbReference type="EMBL" id="JAGGKX010000006">
    <property type="protein sequence ID" value="MBP1969425.1"/>
    <property type="molecule type" value="Genomic_DNA"/>
</dbReference>
<keyword evidence="11" id="KW-0460">Magnesium</keyword>
<accession>A0ABS4IFN2</accession>
<dbReference type="PANTHER" id="PTHR21087">
    <property type="entry name" value="SHIKIMATE KINASE"/>
    <property type="match status" value="1"/>
</dbReference>
<comment type="similarity">
    <text evidence="2 11">Belongs to the shikimate kinase family.</text>
</comment>
<comment type="function">
    <text evidence="11">Catalyzes the specific phosphorylation of the 3-hydroxyl group of shikimic acid using ATP as a cosubstrate.</text>
</comment>
<dbReference type="RefSeq" id="WP_209462621.1">
    <property type="nucleotide sequence ID" value="NZ_CP110224.1"/>
</dbReference>
<feature type="binding site" evidence="11">
    <location>
        <begin position="20"/>
        <end position="25"/>
    </location>
    <ligand>
        <name>ATP</name>
        <dbReference type="ChEBI" id="CHEBI:30616"/>
    </ligand>
</feature>
<keyword evidence="8 11" id="KW-0067">ATP-binding</keyword>
<protein>
    <recommendedName>
        <fullName evidence="3 11">Shikimate kinase</fullName>
        <shortName evidence="11">SK</shortName>
        <ecNumber evidence="3 11">2.7.1.71</ecNumber>
    </recommendedName>
</protein>
<dbReference type="CDD" id="cd00464">
    <property type="entry name" value="SK"/>
    <property type="match status" value="1"/>
</dbReference>
<reference evidence="12 13" key="1">
    <citation type="submission" date="2021-03" db="EMBL/GenBank/DDBJ databases">
        <title>Genomic Encyclopedia of Type Strains, Phase IV (KMG-IV): sequencing the most valuable type-strain genomes for metagenomic binning, comparative biology and taxonomic classification.</title>
        <authorList>
            <person name="Goeker M."/>
        </authorList>
    </citation>
    <scope>NUCLEOTIDE SEQUENCE [LARGE SCALE GENOMIC DNA]</scope>
    <source>
        <strain evidence="12 13">DSM 25609</strain>
    </source>
</reference>
<evidence type="ECO:0000256" key="9">
    <source>
        <dbReference type="ARBA" id="ARBA00023141"/>
    </source>
</evidence>
<dbReference type="PANTHER" id="PTHR21087:SF16">
    <property type="entry name" value="SHIKIMATE KINASE 1, CHLOROPLASTIC"/>
    <property type="match status" value="1"/>
</dbReference>
<keyword evidence="9 11" id="KW-0057">Aromatic amino acid biosynthesis</keyword>
<keyword evidence="11" id="KW-0963">Cytoplasm</keyword>
<comment type="caution">
    <text evidence="11">Lacks conserved residue(s) required for the propagation of feature annotation.</text>
</comment>
<dbReference type="GO" id="GO:0004765">
    <property type="term" value="F:shikimate kinase activity"/>
    <property type="evidence" value="ECO:0007669"/>
    <property type="project" value="UniProtKB-EC"/>
</dbReference>
<dbReference type="EC" id="2.7.1.71" evidence="3 11"/>
<feature type="binding site" evidence="11">
    <location>
        <position position="128"/>
    </location>
    <ligand>
        <name>ATP</name>
        <dbReference type="ChEBI" id="CHEBI:30616"/>
    </ligand>
</feature>
<evidence type="ECO:0000256" key="4">
    <source>
        <dbReference type="ARBA" id="ARBA00022605"/>
    </source>
</evidence>
<feature type="binding site" evidence="11">
    <location>
        <position position="24"/>
    </location>
    <ligand>
        <name>Mg(2+)</name>
        <dbReference type="ChEBI" id="CHEBI:18420"/>
    </ligand>
</feature>
<keyword evidence="7 11" id="KW-0418">Kinase</keyword>
<dbReference type="Gene3D" id="3.40.50.300">
    <property type="entry name" value="P-loop containing nucleotide triphosphate hydrolases"/>
    <property type="match status" value="1"/>
</dbReference>
<name>A0ABS4IFN2_9BACI</name>
<feature type="binding site" evidence="11">
    <location>
        <position position="89"/>
    </location>
    <ligand>
        <name>substrate</name>
    </ligand>
</feature>
<comment type="subcellular location">
    <subcellularLocation>
        <location evidence="11">Cytoplasm</location>
    </subcellularLocation>
</comment>
<keyword evidence="11" id="KW-0479">Metal-binding</keyword>
<evidence type="ECO:0000313" key="13">
    <source>
        <dbReference type="Proteomes" id="UP001519345"/>
    </source>
</evidence>
<comment type="catalytic activity">
    <reaction evidence="10 11">
        <text>shikimate + ATP = 3-phosphoshikimate + ADP + H(+)</text>
        <dbReference type="Rhea" id="RHEA:13121"/>
        <dbReference type="ChEBI" id="CHEBI:15378"/>
        <dbReference type="ChEBI" id="CHEBI:30616"/>
        <dbReference type="ChEBI" id="CHEBI:36208"/>
        <dbReference type="ChEBI" id="CHEBI:145989"/>
        <dbReference type="ChEBI" id="CHEBI:456216"/>
        <dbReference type="EC" id="2.7.1.71"/>
    </reaction>
</comment>
<comment type="pathway">
    <text evidence="1 11">Metabolic intermediate biosynthesis; chorismate biosynthesis; chorismate from D-erythrose 4-phosphate and phosphoenolpyruvate: step 5/7.</text>
</comment>
<evidence type="ECO:0000256" key="2">
    <source>
        <dbReference type="ARBA" id="ARBA00006997"/>
    </source>
</evidence>
<dbReference type="Proteomes" id="UP001519345">
    <property type="component" value="Unassembled WGS sequence"/>
</dbReference>
<evidence type="ECO:0000256" key="6">
    <source>
        <dbReference type="ARBA" id="ARBA00022741"/>
    </source>
</evidence>
<dbReference type="InterPro" id="IPR027417">
    <property type="entry name" value="P-loop_NTPase"/>
</dbReference>
<evidence type="ECO:0000256" key="5">
    <source>
        <dbReference type="ARBA" id="ARBA00022679"/>
    </source>
</evidence>
<comment type="caution">
    <text evidence="12">The sequence shown here is derived from an EMBL/GenBank/DDBJ whole genome shotgun (WGS) entry which is preliminary data.</text>
</comment>
<gene>
    <name evidence="11" type="primary">aroK</name>
    <name evidence="12" type="ORF">J2Z83_001529</name>
</gene>
<keyword evidence="5 11" id="KW-0808">Transferase</keyword>
<evidence type="ECO:0000313" key="12">
    <source>
        <dbReference type="EMBL" id="MBP1969425.1"/>
    </source>
</evidence>
<keyword evidence="13" id="KW-1185">Reference proteome</keyword>
<dbReference type="InterPro" id="IPR031322">
    <property type="entry name" value="Shikimate/glucono_kinase"/>
</dbReference>
<evidence type="ECO:0000256" key="1">
    <source>
        <dbReference type="ARBA" id="ARBA00004842"/>
    </source>
</evidence>
<evidence type="ECO:0000256" key="8">
    <source>
        <dbReference type="ARBA" id="ARBA00022840"/>
    </source>
</evidence>
<organism evidence="12 13">
    <name type="scientific">Virgibacillus natechei</name>
    <dbReference type="NCBI Taxonomy" id="1216297"/>
    <lineage>
        <taxon>Bacteria</taxon>
        <taxon>Bacillati</taxon>
        <taxon>Bacillota</taxon>
        <taxon>Bacilli</taxon>
        <taxon>Bacillales</taxon>
        <taxon>Bacillaceae</taxon>
        <taxon>Virgibacillus</taxon>
    </lineage>
</organism>
<dbReference type="InterPro" id="IPR000623">
    <property type="entry name" value="Shikimate_kinase/TSH1"/>
</dbReference>
<comment type="subunit">
    <text evidence="11">Monomer.</text>
</comment>
<evidence type="ECO:0000256" key="7">
    <source>
        <dbReference type="ARBA" id="ARBA00022777"/>
    </source>
</evidence>
<evidence type="ECO:0000256" key="10">
    <source>
        <dbReference type="ARBA" id="ARBA00048567"/>
    </source>
</evidence>
<feature type="binding site" evidence="11">
    <location>
        <position position="146"/>
    </location>
    <ligand>
        <name>substrate</name>
    </ligand>
</feature>
<dbReference type="HAMAP" id="MF_00109">
    <property type="entry name" value="Shikimate_kinase"/>
    <property type="match status" value="1"/>
</dbReference>
<sequence>MDTDEDLLREKDLVLIGFMGVGKTTIGRALANKLQWDFIDIDEEIEKTYSMPTSQIFQTIGEDAFRAKEKDMIKNYTGIEKLKIISVGGGAFLQDETKKLCLSECIVIFLDISWEVWQDRISLLVDSRPVLQGKTIDEMEKLFYDRQSTYKDHHFRVKTDDYSIDETADFIVDSILKK</sequence>
<dbReference type="InterPro" id="IPR023000">
    <property type="entry name" value="Shikimate_kinase_CS"/>
</dbReference>
<evidence type="ECO:0000256" key="3">
    <source>
        <dbReference type="ARBA" id="ARBA00012154"/>
    </source>
</evidence>
<dbReference type="SUPFAM" id="SSF52540">
    <property type="entry name" value="P-loop containing nucleoside triphosphate hydrolases"/>
    <property type="match status" value="1"/>
</dbReference>
<dbReference type="PROSITE" id="PS01128">
    <property type="entry name" value="SHIKIMATE_KINASE"/>
    <property type="match status" value="1"/>
</dbReference>
<feature type="binding site" evidence="11">
    <location>
        <position position="42"/>
    </location>
    <ligand>
        <name>substrate</name>
    </ligand>
</feature>
<dbReference type="PRINTS" id="PR01100">
    <property type="entry name" value="SHIKIMTKNASE"/>
</dbReference>
<feature type="binding site" evidence="11">
    <location>
        <position position="66"/>
    </location>
    <ligand>
        <name>substrate</name>
    </ligand>
</feature>
<dbReference type="Pfam" id="PF01202">
    <property type="entry name" value="SKI"/>
    <property type="match status" value="1"/>
</dbReference>
<keyword evidence="4 11" id="KW-0028">Amino-acid biosynthesis</keyword>
<proteinExistence type="inferred from homology"/>
<keyword evidence="6 11" id="KW-0547">Nucleotide-binding</keyword>
<comment type="cofactor">
    <cofactor evidence="11">
        <name>Mg(2+)</name>
        <dbReference type="ChEBI" id="CHEBI:18420"/>
    </cofactor>
    <text evidence="11">Binds 1 Mg(2+) ion per subunit.</text>
</comment>